<keyword evidence="1" id="KW-0472">Membrane</keyword>
<name>A0A8H7EXQ4_AGABI</name>
<feature type="transmembrane region" description="Helical" evidence="1">
    <location>
        <begin position="79"/>
        <end position="100"/>
    </location>
</feature>
<sequence length="162" mass="18403">MGPSILPSNDGGYHDIRSDKLSLTNNDCEYALDEERYISWSMARHIRLSAILSGCFLLLISSLLILADTVLKDERSNEFQTVVLLCFLSAALHLTVMFIACRARVISFPYTETRTTVDSVEEQQMRFTNQMLSQCFWVVEVAHNCGIFLFGLSAIYMIYVVL</sequence>
<comment type="caution">
    <text evidence="2">The sequence shown here is derived from an EMBL/GenBank/DDBJ whole genome shotgun (WGS) entry which is preliminary data.</text>
</comment>
<accession>A0A8H7EXQ4</accession>
<organism evidence="2 3">
    <name type="scientific">Agaricus bisporus var. burnettii</name>
    <dbReference type="NCBI Taxonomy" id="192524"/>
    <lineage>
        <taxon>Eukaryota</taxon>
        <taxon>Fungi</taxon>
        <taxon>Dikarya</taxon>
        <taxon>Basidiomycota</taxon>
        <taxon>Agaricomycotina</taxon>
        <taxon>Agaricomycetes</taxon>
        <taxon>Agaricomycetidae</taxon>
        <taxon>Agaricales</taxon>
        <taxon>Agaricineae</taxon>
        <taxon>Agaricaceae</taxon>
        <taxon>Agaricus</taxon>
    </lineage>
</organism>
<dbReference type="EMBL" id="JABXXO010000013">
    <property type="protein sequence ID" value="KAF7761860.1"/>
    <property type="molecule type" value="Genomic_DNA"/>
</dbReference>
<keyword evidence="1" id="KW-1133">Transmembrane helix</keyword>
<reference evidence="2 3" key="1">
    <citation type="journal article" name="Sci. Rep.">
        <title>Telomere-to-telomere assembled and centromere annotated genomes of the two main subspecies of the button mushroom Agaricus bisporus reveal especially polymorphic chromosome ends.</title>
        <authorList>
            <person name="Sonnenberg A.S.M."/>
            <person name="Sedaghat-Telgerd N."/>
            <person name="Lavrijssen B."/>
            <person name="Ohm R.A."/>
            <person name="Hendrickx P.M."/>
            <person name="Scholtmeijer K."/>
            <person name="Baars J.J.P."/>
            <person name="van Peer A."/>
        </authorList>
    </citation>
    <scope>NUCLEOTIDE SEQUENCE [LARGE SCALE GENOMIC DNA]</scope>
    <source>
        <strain evidence="2 3">H119_p4</strain>
    </source>
</reference>
<dbReference type="Proteomes" id="UP000629468">
    <property type="component" value="Unassembled WGS sequence"/>
</dbReference>
<evidence type="ECO:0000313" key="2">
    <source>
        <dbReference type="EMBL" id="KAF7761860.1"/>
    </source>
</evidence>
<keyword evidence="1" id="KW-0812">Transmembrane</keyword>
<evidence type="ECO:0000256" key="1">
    <source>
        <dbReference type="SAM" id="Phobius"/>
    </source>
</evidence>
<dbReference type="AlphaFoldDB" id="A0A8H7EXQ4"/>
<feature type="transmembrane region" description="Helical" evidence="1">
    <location>
        <begin position="46"/>
        <end position="67"/>
    </location>
</feature>
<proteinExistence type="predicted"/>
<protein>
    <submittedName>
        <fullName evidence="2">Uncharacterized protein</fullName>
    </submittedName>
</protein>
<feature type="transmembrane region" description="Helical" evidence="1">
    <location>
        <begin position="135"/>
        <end position="159"/>
    </location>
</feature>
<gene>
    <name evidence="2" type="ORF">Agabi119p4_9852</name>
</gene>
<evidence type="ECO:0000313" key="3">
    <source>
        <dbReference type="Proteomes" id="UP000629468"/>
    </source>
</evidence>